<comment type="caution">
    <text evidence="4">The sequence shown here is derived from an EMBL/GenBank/DDBJ whole genome shotgun (WGS) entry which is preliminary data.</text>
</comment>
<dbReference type="InterPro" id="IPR003137">
    <property type="entry name" value="PA_domain"/>
</dbReference>
<organism evidence="4 5">
    <name type="scientific">Cystoisospora suis</name>
    <dbReference type="NCBI Taxonomy" id="483139"/>
    <lineage>
        <taxon>Eukaryota</taxon>
        <taxon>Sar</taxon>
        <taxon>Alveolata</taxon>
        <taxon>Apicomplexa</taxon>
        <taxon>Conoidasida</taxon>
        <taxon>Coccidia</taxon>
        <taxon>Eucoccidiorida</taxon>
        <taxon>Eimeriorina</taxon>
        <taxon>Sarcocystidae</taxon>
        <taxon>Cystoisospora</taxon>
    </lineage>
</organism>
<protein>
    <submittedName>
        <fullName evidence="4">Vacuolar sorting receptor</fullName>
    </submittedName>
</protein>
<evidence type="ECO:0000256" key="1">
    <source>
        <dbReference type="ARBA" id="ARBA00022729"/>
    </source>
</evidence>
<keyword evidence="1" id="KW-0732">Signal</keyword>
<keyword evidence="5" id="KW-1185">Reference proteome</keyword>
<keyword evidence="2" id="KW-0325">Glycoprotein</keyword>
<dbReference type="AlphaFoldDB" id="A0A2C6KWL9"/>
<dbReference type="OrthoDB" id="10045365at2759"/>
<dbReference type="InterPro" id="IPR046450">
    <property type="entry name" value="PA_dom_sf"/>
</dbReference>
<accession>A0A2C6KWL9</accession>
<dbReference type="PANTHER" id="PTHR22702:SF1">
    <property type="entry name" value="PROTEASE-ASSOCIATED DOMAIN-CONTAINING PROTEIN 1"/>
    <property type="match status" value="1"/>
</dbReference>
<dbReference type="EMBL" id="MIGC01002183">
    <property type="protein sequence ID" value="PHJ21527.1"/>
    <property type="molecule type" value="Genomic_DNA"/>
</dbReference>
<name>A0A2C6KWL9_9APIC</name>
<dbReference type="PANTHER" id="PTHR22702">
    <property type="entry name" value="PROTEASE-ASSOCIATED DOMAIN-CONTAINING PROTEIN"/>
    <property type="match status" value="1"/>
</dbReference>
<reference evidence="4 5" key="1">
    <citation type="journal article" date="2017" name="Int. J. Parasitol.">
        <title>The genome of the protozoan parasite Cystoisospora suis and a reverse vaccinology approach to identify vaccine candidates.</title>
        <authorList>
            <person name="Palmieri N."/>
            <person name="Shrestha A."/>
            <person name="Ruttkowski B."/>
            <person name="Beck T."/>
            <person name="Vogl C."/>
            <person name="Tomley F."/>
            <person name="Blake D.P."/>
            <person name="Joachim A."/>
        </authorList>
    </citation>
    <scope>NUCLEOTIDE SEQUENCE [LARGE SCALE GENOMIC DNA]</scope>
    <source>
        <strain evidence="4 5">Wien I</strain>
    </source>
</reference>
<proteinExistence type="predicted"/>
<keyword evidence="4" id="KW-0675">Receptor</keyword>
<evidence type="ECO:0000259" key="3">
    <source>
        <dbReference type="Pfam" id="PF02225"/>
    </source>
</evidence>
<evidence type="ECO:0000313" key="5">
    <source>
        <dbReference type="Proteomes" id="UP000221165"/>
    </source>
</evidence>
<gene>
    <name evidence="4" type="ORF">CSUI_004633</name>
</gene>
<dbReference type="VEuPathDB" id="ToxoDB:CSUI_004633"/>
<dbReference type="GeneID" id="94428029"/>
<dbReference type="Proteomes" id="UP000221165">
    <property type="component" value="Unassembled WGS sequence"/>
</dbReference>
<dbReference type="Gene3D" id="3.50.30.30">
    <property type="match status" value="1"/>
</dbReference>
<dbReference type="SUPFAM" id="SSF52025">
    <property type="entry name" value="PA domain"/>
    <property type="match status" value="1"/>
</dbReference>
<feature type="non-terminal residue" evidence="4">
    <location>
        <position position="246"/>
    </location>
</feature>
<sequence length="246" mass="27206">MMRQQYRLSSSGLFRRSFFSHLLCVGLFFLFLSDKAEVSLQKVLCQIRIQSPKSLIEKLRLSGAISEETGEVLLGSTASFGTPAYGTILRGKGFYVEDPAREGGRAGGHCTPEYCEKIKNDIEAWKQTEKAGGLSNAIVFLDRGVCTFATKIRLAEKCGADAAVVVDRGVSDWPRSYIRFNVIMSDDGTGHDIHIPSVLIAKDDGEAIVTTILEGGEKEPVLLEMEWRIPNQWPVVIDFWNDPGDS</sequence>
<evidence type="ECO:0000313" key="4">
    <source>
        <dbReference type="EMBL" id="PHJ21527.1"/>
    </source>
</evidence>
<evidence type="ECO:0000256" key="2">
    <source>
        <dbReference type="ARBA" id="ARBA00023180"/>
    </source>
</evidence>
<dbReference type="Pfam" id="PF02225">
    <property type="entry name" value="PA"/>
    <property type="match status" value="1"/>
</dbReference>
<dbReference type="RefSeq" id="XP_067923209.1">
    <property type="nucleotide sequence ID" value="XM_068064818.1"/>
</dbReference>
<feature type="domain" description="PA" evidence="3">
    <location>
        <begin position="133"/>
        <end position="208"/>
    </location>
</feature>